<evidence type="ECO:0000256" key="2">
    <source>
        <dbReference type="SAM" id="MobiDB-lite"/>
    </source>
</evidence>
<feature type="region of interest" description="Disordered" evidence="2">
    <location>
        <begin position="114"/>
        <end position="149"/>
    </location>
</feature>
<dbReference type="AlphaFoldDB" id="A0A2J6RWL7"/>
<feature type="compositionally biased region" description="Polar residues" evidence="2">
    <location>
        <begin position="192"/>
        <end position="204"/>
    </location>
</feature>
<keyword evidence="3" id="KW-1133">Transmembrane helix</keyword>
<evidence type="ECO:0000256" key="4">
    <source>
        <dbReference type="SAM" id="SignalP"/>
    </source>
</evidence>
<dbReference type="InterPro" id="IPR018466">
    <property type="entry name" value="Kre9/Knh1-like_N"/>
</dbReference>
<gene>
    <name evidence="6" type="ORF">L207DRAFT_288233</name>
</gene>
<evidence type="ECO:0000313" key="6">
    <source>
        <dbReference type="EMBL" id="PMD42907.1"/>
    </source>
</evidence>
<dbReference type="OrthoDB" id="5589325at2759"/>
<sequence length="300" mass="32457">MSWKPVACLFLLFELIAAQVFFSMPASFFEKPYKPGDDMNITWLDARGLVTLNLLDDYTNKTVVFQIVTDIPLSQNSYNFTLPASQPDGWYAFEILDTTGQNWSGWFDLTGGDPATPESSIGPPNNTSASPPSTSSTASSTTTSHSGLSTGDKAAIGVGAALGAVIIAILIWLAWWHGRRSAKRQAREKSLSSEQSPTSPTHGLTTSPYPPSYTPDISRAMSPELGADEPRRDGDLTTITSTVGTAEVLSEDEKRELQRRRRAAELEGSAQAVVPGVVSERAELEARRKGASWETTVLSL</sequence>
<evidence type="ECO:0000256" key="1">
    <source>
        <dbReference type="ARBA" id="ARBA00022729"/>
    </source>
</evidence>
<feature type="region of interest" description="Disordered" evidence="2">
    <location>
        <begin position="186"/>
        <end position="240"/>
    </location>
</feature>
<keyword evidence="3" id="KW-0812">Transmembrane</keyword>
<feature type="signal peptide" evidence="4">
    <location>
        <begin position="1"/>
        <end position="18"/>
    </location>
</feature>
<keyword evidence="1 4" id="KW-0732">Signal</keyword>
<name>A0A2J6RWL7_HYAVF</name>
<evidence type="ECO:0000259" key="5">
    <source>
        <dbReference type="Pfam" id="PF10342"/>
    </source>
</evidence>
<feature type="chain" id="PRO_5014440817" description="Yeast cell wall synthesis Kre9/Knh1-like N-terminal domain-containing protein" evidence="4">
    <location>
        <begin position="19"/>
        <end position="300"/>
    </location>
</feature>
<feature type="domain" description="Yeast cell wall synthesis Kre9/Knh1-like N-terminal" evidence="5">
    <location>
        <begin position="33"/>
        <end position="107"/>
    </location>
</feature>
<evidence type="ECO:0000313" key="7">
    <source>
        <dbReference type="Proteomes" id="UP000235786"/>
    </source>
</evidence>
<protein>
    <recommendedName>
        <fullName evidence="5">Yeast cell wall synthesis Kre9/Knh1-like N-terminal domain-containing protein</fullName>
    </recommendedName>
</protein>
<feature type="compositionally biased region" description="Low complexity" evidence="2">
    <location>
        <begin position="123"/>
        <end position="144"/>
    </location>
</feature>
<reference evidence="6 7" key="1">
    <citation type="submission" date="2016-04" db="EMBL/GenBank/DDBJ databases">
        <title>A degradative enzymes factory behind the ericoid mycorrhizal symbiosis.</title>
        <authorList>
            <consortium name="DOE Joint Genome Institute"/>
            <person name="Martino E."/>
            <person name="Morin E."/>
            <person name="Grelet G."/>
            <person name="Kuo A."/>
            <person name="Kohler A."/>
            <person name="Daghino S."/>
            <person name="Barry K."/>
            <person name="Choi C."/>
            <person name="Cichocki N."/>
            <person name="Clum A."/>
            <person name="Copeland A."/>
            <person name="Hainaut M."/>
            <person name="Haridas S."/>
            <person name="Labutti K."/>
            <person name="Lindquist E."/>
            <person name="Lipzen A."/>
            <person name="Khouja H.-R."/>
            <person name="Murat C."/>
            <person name="Ohm R."/>
            <person name="Olson A."/>
            <person name="Spatafora J."/>
            <person name="Veneault-Fourrey C."/>
            <person name="Henrissat B."/>
            <person name="Grigoriev I."/>
            <person name="Martin F."/>
            <person name="Perotto S."/>
        </authorList>
    </citation>
    <scope>NUCLEOTIDE SEQUENCE [LARGE SCALE GENOMIC DNA]</scope>
    <source>
        <strain evidence="6 7">F</strain>
    </source>
</reference>
<organism evidence="6 7">
    <name type="scientific">Hyaloscypha variabilis (strain UAMH 11265 / GT02V1 / F)</name>
    <name type="common">Meliniomyces variabilis</name>
    <dbReference type="NCBI Taxonomy" id="1149755"/>
    <lineage>
        <taxon>Eukaryota</taxon>
        <taxon>Fungi</taxon>
        <taxon>Dikarya</taxon>
        <taxon>Ascomycota</taxon>
        <taxon>Pezizomycotina</taxon>
        <taxon>Leotiomycetes</taxon>
        <taxon>Helotiales</taxon>
        <taxon>Hyaloscyphaceae</taxon>
        <taxon>Hyaloscypha</taxon>
        <taxon>Hyaloscypha variabilis</taxon>
    </lineage>
</organism>
<dbReference type="Pfam" id="PF10342">
    <property type="entry name" value="Kre9_KNH"/>
    <property type="match status" value="1"/>
</dbReference>
<evidence type="ECO:0000256" key="3">
    <source>
        <dbReference type="SAM" id="Phobius"/>
    </source>
</evidence>
<keyword evidence="3" id="KW-0472">Membrane</keyword>
<proteinExistence type="predicted"/>
<feature type="transmembrane region" description="Helical" evidence="3">
    <location>
        <begin position="154"/>
        <end position="175"/>
    </location>
</feature>
<keyword evidence="7" id="KW-1185">Reference proteome</keyword>
<accession>A0A2J6RWL7</accession>
<dbReference type="EMBL" id="KZ613942">
    <property type="protein sequence ID" value="PMD42907.1"/>
    <property type="molecule type" value="Genomic_DNA"/>
</dbReference>
<dbReference type="Proteomes" id="UP000235786">
    <property type="component" value="Unassembled WGS sequence"/>
</dbReference>